<dbReference type="Proteomes" id="UP000027059">
    <property type="component" value="Chromosome"/>
</dbReference>
<evidence type="ECO:0000256" key="7">
    <source>
        <dbReference type="ARBA" id="ARBA00022741"/>
    </source>
</evidence>
<dbReference type="RefSeq" id="WP_014959903.1">
    <property type="nucleotide sequence ID" value="NZ_CP007243.1"/>
</dbReference>
<dbReference type="EC" id="2.7.7.18" evidence="11"/>
<keyword evidence="6 11" id="KW-0548">Nucleotidyltransferase</keyword>
<dbReference type="HOGENOM" id="CLU_069765_0_1_0"/>
<dbReference type="InterPro" id="IPR005248">
    <property type="entry name" value="NadD/NMNAT"/>
</dbReference>
<keyword evidence="14" id="KW-1185">Reference proteome</keyword>
<evidence type="ECO:0000256" key="6">
    <source>
        <dbReference type="ARBA" id="ARBA00022695"/>
    </source>
</evidence>
<dbReference type="OrthoDB" id="5295945at2"/>
<dbReference type="Gene3D" id="3.40.50.620">
    <property type="entry name" value="HUPs"/>
    <property type="match status" value="1"/>
</dbReference>
<reference evidence="14" key="1">
    <citation type="submission" date="2014-02" db="EMBL/GenBank/DDBJ databases">
        <title>Complete genome sequence and comparative genomic analysis of the nitrogen-fixing bacterium Leptospirillum ferriphilum YSK.</title>
        <authorList>
            <person name="Guo X."/>
            <person name="Yin H."/>
            <person name="Liang Y."/>
            <person name="Hu Q."/>
            <person name="Ma L."/>
            <person name="Xiao Y."/>
            <person name="Zhang X."/>
            <person name="Qiu G."/>
            <person name="Liu X."/>
        </authorList>
    </citation>
    <scope>NUCLEOTIDE SEQUENCE [LARGE SCALE GENOMIC DNA]</scope>
    <source>
        <strain evidence="14">YSK</strain>
    </source>
</reference>
<evidence type="ECO:0000256" key="2">
    <source>
        <dbReference type="ARBA" id="ARBA00005019"/>
    </source>
</evidence>
<feature type="domain" description="Cytidyltransferase-like" evidence="12">
    <location>
        <begin position="8"/>
        <end position="198"/>
    </location>
</feature>
<dbReference type="SUPFAM" id="SSF52374">
    <property type="entry name" value="Nucleotidylyl transferase"/>
    <property type="match status" value="1"/>
</dbReference>
<dbReference type="Pfam" id="PF01467">
    <property type="entry name" value="CTP_transf_like"/>
    <property type="match status" value="1"/>
</dbReference>
<dbReference type="HAMAP" id="MF_00244">
    <property type="entry name" value="NaMN_adenylyltr"/>
    <property type="match status" value="1"/>
</dbReference>
<dbReference type="CDD" id="cd02165">
    <property type="entry name" value="NMNAT"/>
    <property type="match status" value="1"/>
</dbReference>
<evidence type="ECO:0000256" key="11">
    <source>
        <dbReference type="HAMAP-Rule" id="MF_00244"/>
    </source>
</evidence>
<reference evidence="13 14" key="2">
    <citation type="journal article" date="2015" name="Biomed. Res. Int.">
        <title>Effects of Arsenite Resistance on the Growth and Functional Gene Expression of Leptospirillum ferriphilum and Acidithiobacillus thiooxidans in Pure Culture and Coculture.</title>
        <authorList>
            <person name="Jiang H."/>
            <person name="Liang Y."/>
            <person name="Yin H."/>
            <person name="Xiao Y."/>
            <person name="Guo X."/>
            <person name="Xu Y."/>
            <person name="Hu Q."/>
            <person name="Liu H."/>
            <person name="Liu X."/>
        </authorList>
    </citation>
    <scope>NUCLEOTIDE SEQUENCE [LARGE SCALE GENOMIC DNA]</scope>
    <source>
        <strain evidence="13 14">YSK</strain>
    </source>
</reference>
<evidence type="ECO:0000256" key="1">
    <source>
        <dbReference type="ARBA" id="ARBA00002324"/>
    </source>
</evidence>
<protein>
    <recommendedName>
        <fullName evidence="11">Probable nicotinate-nucleotide adenylyltransferase</fullName>
        <ecNumber evidence="11">2.7.7.18</ecNumber>
    </recommendedName>
    <alternativeName>
        <fullName evidence="11">Deamido-NAD(+) diphosphorylase</fullName>
    </alternativeName>
    <alternativeName>
        <fullName evidence="11">Deamido-NAD(+) pyrophosphorylase</fullName>
    </alternativeName>
    <alternativeName>
        <fullName evidence="11">Nicotinate mononucleotide adenylyltransferase</fullName>
        <shortName evidence="11">NaMN adenylyltransferase</shortName>
    </alternativeName>
</protein>
<dbReference type="GO" id="GO:0009435">
    <property type="term" value="P:NAD+ biosynthetic process"/>
    <property type="evidence" value="ECO:0007669"/>
    <property type="project" value="UniProtKB-UniRule"/>
</dbReference>
<dbReference type="EMBL" id="CP007243">
    <property type="protein sequence ID" value="AIA29886.1"/>
    <property type="molecule type" value="Genomic_DNA"/>
</dbReference>
<gene>
    <name evidence="11" type="primary">nadD</name>
    <name evidence="13" type="ORF">Y981_00735</name>
</gene>
<evidence type="ECO:0000256" key="4">
    <source>
        <dbReference type="ARBA" id="ARBA00022642"/>
    </source>
</evidence>
<keyword evidence="5 11" id="KW-0808">Transferase</keyword>
<keyword evidence="9 11" id="KW-0520">NAD</keyword>
<evidence type="ECO:0000313" key="14">
    <source>
        <dbReference type="Proteomes" id="UP000027059"/>
    </source>
</evidence>
<evidence type="ECO:0000256" key="5">
    <source>
        <dbReference type="ARBA" id="ARBA00022679"/>
    </source>
</evidence>
<evidence type="ECO:0000256" key="8">
    <source>
        <dbReference type="ARBA" id="ARBA00022840"/>
    </source>
</evidence>
<proteinExistence type="inferred from homology"/>
<keyword evidence="7 11" id="KW-0547">Nucleotide-binding</keyword>
<evidence type="ECO:0000256" key="10">
    <source>
        <dbReference type="ARBA" id="ARBA00048721"/>
    </source>
</evidence>
<keyword evidence="4 11" id="KW-0662">Pyridine nucleotide biosynthesis</keyword>
<comment type="similarity">
    <text evidence="3 11">Belongs to the NadD family.</text>
</comment>
<dbReference type="GO" id="GO:0004515">
    <property type="term" value="F:nicotinate-nucleotide adenylyltransferase activity"/>
    <property type="evidence" value="ECO:0007669"/>
    <property type="project" value="UniProtKB-UniRule"/>
</dbReference>
<dbReference type="PANTHER" id="PTHR39321">
    <property type="entry name" value="NICOTINATE-NUCLEOTIDE ADENYLYLTRANSFERASE-RELATED"/>
    <property type="match status" value="1"/>
</dbReference>
<name>A0A059XX63_9BACT</name>
<evidence type="ECO:0000256" key="9">
    <source>
        <dbReference type="ARBA" id="ARBA00023027"/>
    </source>
</evidence>
<evidence type="ECO:0000256" key="3">
    <source>
        <dbReference type="ARBA" id="ARBA00009014"/>
    </source>
</evidence>
<dbReference type="PANTHER" id="PTHR39321:SF3">
    <property type="entry name" value="PHOSPHOPANTETHEINE ADENYLYLTRANSFERASE"/>
    <property type="match status" value="1"/>
</dbReference>
<dbReference type="InterPro" id="IPR014729">
    <property type="entry name" value="Rossmann-like_a/b/a_fold"/>
</dbReference>
<dbReference type="InterPro" id="IPR004821">
    <property type="entry name" value="Cyt_trans-like"/>
</dbReference>
<dbReference type="AlphaFoldDB" id="A0A059XX63"/>
<sequence>MKLPRTALFGGAFNPVHQGHLSLAHYLTRRLALDRIVFVPVGKPAHRSLPGDPGCHERMKMLEKAISGEPRWRLSDYECRSGEISYTVRTVEALFPEERPWLILGSDAFLGLDRWFETGRLLSRVHLLVAFRPGDTLRTITAGFERLVPFGLGPVALPDPASPGQADVVIQRSRQGKIETFIGFVRPGTPDVSSSRTRDALRKGKVPDEFLPATVKSYIVEKGLYGFSSD</sequence>
<keyword evidence="8 11" id="KW-0067">ATP-binding</keyword>
<dbReference type="UniPathway" id="UPA00253">
    <property type="reaction ID" value="UER00332"/>
</dbReference>
<comment type="pathway">
    <text evidence="2 11">Cofactor biosynthesis; NAD(+) biosynthesis; deamido-NAD(+) from nicotinate D-ribonucleotide: step 1/1.</text>
</comment>
<accession>A0A059XX63</accession>
<evidence type="ECO:0000313" key="13">
    <source>
        <dbReference type="EMBL" id="AIA29886.1"/>
    </source>
</evidence>
<comment type="function">
    <text evidence="1 11">Catalyzes the reversible adenylation of nicotinate mononucleotide (NaMN) to nicotinic acid adenine dinucleotide (NaAD).</text>
</comment>
<dbReference type="NCBIfam" id="TIGR00482">
    <property type="entry name" value="nicotinate (nicotinamide) nucleotide adenylyltransferase"/>
    <property type="match status" value="1"/>
</dbReference>
<evidence type="ECO:0000259" key="12">
    <source>
        <dbReference type="Pfam" id="PF01467"/>
    </source>
</evidence>
<comment type="catalytic activity">
    <reaction evidence="10 11">
        <text>nicotinate beta-D-ribonucleotide + ATP + H(+) = deamido-NAD(+) + diphosphate</text>
        <dbReference type="Rhea" id="RHEA:22860"/>
        <dbReference type="ChEBI" id="CHEBI:15378"/>
        <dbReference type="ChEBI" id="CHEBI:30616"/>
        <dbReference type="ChEBI" id="CHEBI:33019"/>
        <dbReference type="ChEBI" id="CHEBI:57502"/>
        <dbReference type="ChEBI" id="CHEBI:58437"/>
        <dbReference type="EC" id="2.7.7.18"/>
    </reaction>
</comment>
<dbReference type="GO" id="GO:0005524">
    <property type="term" value="F:ATP binding"/>
    <property type="evidence" value="ECO:0007669"/>
    <property type="project" value="UniProtKB-KW"/>
</dbReference>
<dbReference type="KEGG" id="lfp:Y981_00735"/>
<organism evidence="13 14">
    <name type="scientific">Leptospirillum ferriphilum YSK</name>
    <dbReference type="NCBI Taxonomy" id="1441628"/>
    <lineage>
        <taxon>Bacteria</taxon>
        <taxon>Pseudomonadati</taxon>
        <taxon>Nitrospirota</taxon>
        <taxon>Nitrospiria</taxon>
        <taxon>Nitrospirales</taxon>
        <taxon>Nitrospiraceae</taxon>
        <taxon>Leptospirillum</taxon>
    </lineage>
</organism>